<gene>
    <name evidence="1" type="ORF">RFH988_LOCUS39142</name>
</gene>
<comment type="caution">
    <text evidence="1">The sequence shown here is derived from an EMBL/GenBank/DDBJ whole genome shotgun (WGS) entry which is preliminary data.</text>
</comment>
<organism evidence="1 2">
    <name type="scientific">Rotaria sordida</name>
    <dbReference type="NCBI Taxonomy" id="392033"/>
    <lineage>
        <taxon>Eukaryota</taxon>
        <taxon>Metazoa</taxon>
        <taxon>Spiralia</taxon>
        <taxon>Gnathifera</taxon>
        <taxon>Rotifera</taxon>
        <taxon>Eurotatoria</taxon>
        <taxon>Bdelloidea</taxon>
        <taxon>Philodinida</taxon>
        <taxon>Philodinidae</taxon>
        <taxon>Rotaria</taxon>
    </lineage>
</organism>
<dbReference type="AlphaFoldDB" id="A0A815UB05"/>
<dbReference type="EMBL" id="CAJNOO010013957">
    <property type="protein sequence ID" value="CAF1513803.1"/>
    <property type="molecule type" value="Genomic_DNA"/>
</dbReference>
<reference evidence="1" key="1">
    <citation type="submission" date="2021-02" db="EMBL/GenBank/DDBJ databases">
        <authorList>
            <person name="Nowell W R."/>
        </authorList>
    </citation>
    <scope>NUCLEOTIDE SEQUENCE</scope>
</reference>
<evidence type="ECO:0000313" key="2">
    <source>
        <dbReference type="Proteomes" id="UP000663882"/>
    </source>
</evidence>
<protein>
    <submittedName>
        <fullName evidence="1">Uncharacterized protein</fullName>
    </submittedName>
</protein>
<sequence>MFIENVKTQWTDDQLDNALIHAIQHGSVQFVELLVERGASFDRLRRLINIEDLYKKKTGLPSSKKEIIVDDSIKQQMYYKQYLDMEALQIIEFSQ</sequence>
<proteinExistence type="predicted"/>
<dbReference type="Proteomes" id="UP000663882">
    <property type="component" value="Unassembled WGS sequence"/>
</dbReference>
<evidence type="ECO:0000313" key="1">
    <source>
        <dbReference type="EMBL" id="CAF1513803.1"/>
    </source>
</evidence>
<accession>A0A815UB05</accession>
<name>A0A815UB05_9BILA</name>
<feature type="non-terminal residue" evidence="1">
    <location>
        <position position="1"/>
    </location>
</feature>